<evidence type="ECO:0000256" key="3">
    <source>
        <dbReference type="ARBA" id="ARBA00023125"/>
    </source>
</evidence>
<reference evidence="7" key="1">
    <citation type="journal article" date="2019" name="Int. J. Syst. Evol. Microbiol.">
        <title>The Global Catalogue of Microorganisms (GCM) 10K type strain sequencing project: providing services to taxonomists for standard genome sequencing and annotation.</title>
        <authorList>
            <consortium name="The Broad Institute Genomics Platform"/>
            <consortium name="The Broad Institute Genome Sequencing Center for Infectious Disease"/>
            <person name="Wu L."/>
            <person name="Ma J."/>
        </authorList>
    </citation>
    <scope>NUCLEOTIDE SEQUENCE [LARGE SCALE GENOMIC DNA]</scope>
    <source>
        <strain evidence="7">JCM 4316</strain>
    </source>
</reference>
<dbReference type="Gene3D" id="3.40.190.290">
    <property type="match status" value="1"/>
</dbReference>
<dbReference type="Pfam" id="PF03466">
    <property type="entry name" value="LysR_substrate"/>
    <property type="match status" value="1"/>
</dbReference>
<dbReference type="PANTHER" id="PTHR30346">
    <property type="entry name" value="TRANSCRIPTIONAL DUAL REGULATOR HCAR-RELATED"/>
    <property type="match status" value="1"/>
</dbReference>
<evidence type="ECO:0000256" key="1">
    <source>
        <dbReference type="ARBA" id="ARBA00009437"/>
    </source>
</evidence>
<name>A0ABP5SR10_9ACTN</name>
<dbReference type="InterPro" id="IPR036388">
    <property type="entry name" value="WH-like_DNA-bd_sf"/>
</dbReference>
<feature type="domain" description="HTH lysR-type" evidence="5">
    <location>
        <begin position="7"/>
        <end position="64"/>
    </location>
</feature>
<comment type="caution">
    <text evidence="6">The sequence shown here is derived from an EMBL/GenBank/DDBJ whole genome shotgun (WGS) entry which is preliminary data.</text>
</comment>
<keyword evidence="7" id="KW-1185">Reference proteome</keyword>
<evidence type="ECO:0000313" key="6">
    <source>
        <dbReference type="EMBL" id="GAA2335016.1"/>
    </source>
</evidence>
<keyword evidence="4" id="KW-0804">Transcription</keyword>
<organism evidence="6 7">
    <name type="scientific">Streptomyces cuspidosporus</name>
    <dbReference type="NCBI Taxonomy" id="66882"/>
    <lineage>
        <taxon>Bacteria</taxon>
        <taxon>Bacillati</taxon>
        <taxon>Actinomycetota</taxon>
        <taxon>Actinomycetes</taxon>
        <taxon>Kitasatosporales</taxon>
        <taxon>Streptomycetaceae</taxon>
        <taxon>Streptomyces</taxon>
    </lineage>
</organism>
<evidence type="ECO:0000313" key="7">
    <source>
        <dbReference type="Proteomes" id="UP001500253"/>
    </source>
</evidence>
<accession>A0ABP5SR10</accession>
<proteinExistence type="inferred from homology"/>
<keyword evidence="3" id="KW-0238">DNA-binding</keyword>
<dbReference type="Gene3D" id="1.10.10.10">
    <property type="entry name" value="Winged helix-like DNA-binding domain superfamily/Winged helix DNA-binding domain"/>
    <property type="match status" value="1"/>
</dbReference>
<gene>
    <name evidence="6" type="ORF">GCM10010246_18720</name>
</gene>
<dbReference type="Pfam" id="PF00126">
    <property type="entry name" value="HTH_1"/>
    <property type="match status" value="1"/>
</dbReference>
<dbReference type="SUPFAM" id="SSF53850">
    <property type="entry name" value="Periplasmic binding protein-like II"/>
    <property type="match status" value="1"/>
</dbReference>
<evidence type="ECO:0000256" key="2">
    <source>
        <dbReference type="ARBA" id="ARBA00023015"/>
    </source>
</evidence>
<dbReference type="PRINTS" id="PR00039">
    <property type="entry name" value="HTHLYSR"/>
</dbReference>
<dbReference type="PROSITE" id="PS50931">
    <property type="entry name" value="HTH_LYSR"/>
    <property type="match status" value="1"/>
</dbReference>
<dbReference type="Proteomes" id="UP001500253">
    <property type="component" value="Unassembled WGS sequence"/>
</dbReference>
<protein>
    <submittedName>
        <fullName evidence="6">LysR substrate-binding domain-containing protein</fullName>
    </submittedName>
</protein>
<dbReference type="SUPFAM" id="SSF46785">
    <property type="entry name" value="Winged helix' DNA-binding domain"/>
    <property type="match status" value="1"/>
</dbReference>
<dbReference type="InterPro" id="IPR036390">
    <property type="entry name" value="WH_DNA-bd_sf"/>
</dbReference>
<evidence type="ECO:0000256" key="4">
    <source>
        <dbReference type="ARBA" id="ARBA00023163"/>
    </source>
</evidence>
<dbReference type="EMBL" id="BAAASD010000005">
    <property type="protein sequence ID" value="GAA2335016.1"/>
    <property type="molecule type" value="Genomic_DNA"/>
</dbReference>
<evidence type="ECO:0000259" key="5">
    <source>
        <dbReference type="PROSITE" id="PS50931"/>
    </source>
</evidence>
<sequence length="315" mass="35116">MSEGWTVDLLQLRYFQVVARHEHISRAAEELRVAQPSLSRTIARLEAELGTPLFDREGRRIRLNQYGAIFLRHAERALSELDDGRRALRDARDTGLGRVSVASETLLTITHALGSFRAAYPRADVRLYQSNAEDMARQLRAGEVDFCVASQPLTGSNLESIQLAREEVLLAVPRGHWLDGRESVTIPEIADEPFVTTRPGHWQRALLDRLFAAEGLRPLLSCEGDEPASSQDMISAGLGIGLIPAMSRQTGTDAIVPVAWVHLDAPGCHRVLTLVWNRDTYLAEAALRFREFITSRPFMTHRLPHPRGGPDHDPA</sequence>
<keyword evidence="2" id="KW-0805">Transcription regulation</keyword>
<dbReference type="PANTHER" id="PTHR30346:SF28">
    <property type="entry name" value="HTH-TYPE TRANSCRIPTIONAL REGULATOR CYNR"/>
    <property type="match status" value="1"/>
</dbReference>
<dbReference type="InterPro" id="IPR000847">
    <property type="entry name" value="LysR_HTH_N"/>
</dbReference>
<comment type="similarity">
    <text evidence="1">Belongs to the LysR transcriptional regulatory family.</text>
</comment>
<dbReference type="InterPro" id="IPR005119">
    <property type="entry name" value="LysR_subst-bd"/>
</dbReference>